<keyword evidence="2" id="KW-1185">Reference proteome</keyword>
<dbReference type="Proteomes" id="UP000019250">
    <property type="component" value="Unassembled WGS sequence"/>
</dbReference>
<reference evidence="1 2" key="1">
    <citation type="journal article" date="2014" name="Genome Announc.">
        <title>Draft Genome Sequence of Commensalibacter papalotli MX01, a Symbiont Identified from the Guts of Overwintering Monarch Butterflies.</title>
        <authorList>
            <person name="Servin-Garciduenas L.E."/>
            <person name="Sanchez-Quinto A."/>
            <person name="Martinez-Romero E."/>
        </authorList>
    </citation>
    <scope>NUCLEOTIDE SEQUENCE [LARGE SCALE GENOMIC DNA]</scope>
    <source>
        <strain evidence="2">MX-MONARCH01</strain>
    </source>
</reference>
<evidence type="ECO:0000313" key="2">
    <source>
        <dbReference type="Proteomes" id="UP000019250"/>
    </source>
</evidence>
<dbReference type="OrthoDB" id="886161at2"/>
<gene>
    <name evidence="1" type="ORF">COMX_01580</name>
</gene>
<dbReference type="Pfam" id="PF10987">
    <property type="entry name" value="DUF2806"/>
    <property type="match status" value="1"/>
</dbReference>
<organism evidence="1 2">
    <name type="scientific">Commensalibacter papalotli</name>
    <name type="common">ex Servin-Garciduenas et al. 2014</name>
    <dbReference type="NCBI Taxonomy" id="1208583"/>
    <lineage>
        <taxon>Bacteria</taxon>
        <taxon>Pseudomonadati</taxon>
        <taxon>Pseudomonadota</taxon>
        <taxon>Alphaproteobacteria</taxon>
        <taxon>Acetobacterales</taxon>
        <taxon>Acetobacteraceae</taxon>
    </lineage>
</organism>
<name>W7DVZ4_9PROT</name>
<evidence type="ECO:0000313" key="1">
    <source>
        <dbReference type="EMBL" id="EUK18398.1"/>
    </source>
</evidence>
<dbReference type="EMBL" id="ATSX01000001">
    <property type="protein sequence ID" value="EUK18398.1"/>
    <property type="molecule type" value="Genomic_DNA"/>
</dbReference>
<sequence length="340" mass="39701">MDFNISSKLLERMWETIEKTGIAIFRPWVMKRDAKARLHIENLDKLLNVQLEKRTNQLKQDSTNISINIDSIEKILVQDPTSIDVDVKVRKEPYLNVIAHQITENMVQREIQKEINLANTLKVTAEILLQDDGEPPTEQVEQDWIDRFREVASNTTTEEIQQLWGRILAGEIKSPGKHSLRTLEFIKNLSQKESQQIEKLFSFVIGGNGVVSSWEWYEVFPRDVLGQLSLDYLYDMQSLGIITGVGLNQSMLIRPHYDQDVKYYRISFKNCNCLCDSYIFKHDDDKNIDFYGYKLTKLGEELYDLCSLETDVDYLNYIVQSLEEQGFKKIPQNKIKLDFE</sequence>
<protein>
    <submittedName>
        <fullName evidence="1">Membrane-fusion protein</fullName>
    </submittedName>
</protein>
<accession>W7DVZ4</accession>
<dbReference type="PATRIC" id="fig|1208583.4.peg.315"/>
<dbReference type="InterPro" id="IPR021254">
    <property type="entry name" value="DUF2806"/>
</dbReference>
<dbReference type="STRING" id="1208583.COMX_01580"/>
<dbReference type="RefSeq" id="WP_084051486.1">
    <property type="nucleotide sequence ID" value="NZ_ATSX01000001.1"/>
</dbReference>
<dbReference type="AlphaFoldDB" id="W7DVZ4"/>
<dbReference type="eggNOG" id="ENOG5031CQ5">
    <property type="taxonomic scope" value="Bacteria"/>
</dbReference>
<comment type="caution">
    <text evidence="1">The sequence shown here is derived from an EMBL/GenBank/DDBJ whole genome shotgun (WGS) entry which is preliminary data.</text>
</comment>
<proteinExistence type="predicted"/>